<dbReference type="InterPro" id="IPR008927">
    <property type="entry name" value="6-PGluconate_DH-like_C_sf"/>
</dbReference>
<sequence length="315" mass="33086">MATEQQSNIAILGAGTIGRGFAVAFAAAGHSMRLYDPDAAQVDAAREQALASLASLAHHGLLDGAPEVIAARITPATTLAHAVADAALVQECGPERAEVKAAILGEADAHAPPHAVLASASSALPASAYAADLAGRARCLVAHPGNPPFLLRVIELVPAPFTDTETVARAAAIFTAAGLHPVHVAREIEGFVFNRLQGAMLREAYALVRDGIASVEDIDRIVRDGLGLRWSAVGPFETVDLNTQGGIAEHARRLGPAYARMGAERGQHDPWTEQLVADVVRQRRALLPLEDWSARGAWRDAAIMRTLAARKAASD</sequence>
<protein>
    <submittedName>
        <fullName evidence="5">3-hydroxyacyl-CoA dehydrogenase</fullName>
        <ecNumber evidence="5">1.1.1.35</ecNumber>
    </submittedName>
</protein>
<dbReference type="GO" id="GO:0070403">
    <property type="term" value="F:NAD+ binding"/>
    <property type="evidence" value="ECO:0007669"/>
    <property type="project" value="InterPro"/>
</dbReference>
<dbReference type="InterPro" id="IPR036291">
    <property type="entry name" value="NAD(P)-bd_dom_sf"/>
</dbReference>
<dbReference type="PROSITE" id="PS00067">
    <property type="entry name" value="3HCDH"/>
    <property type="match status" value="1"/>
</dbReference>
<dbReference type="InterPro" id="IPR006176">
    <property type="entry name" value="3-OHacyl-CoA_DH_NAD-bd"/>
</dbReference>
<dbReference type="NCBIfam" id="NF004783">
    <property type="entry name" value="PRK06129.1"/>
    <property type="match status" value="1"/>
</dbReference>
<evidence type="ECO:0000259" key="4">
    <source>
        <dbReference type="Pfam" id="PF02737"/>
    </source>
</evidence>
<evidence type="ECO:0000259" key="3">
    <source>
        <dbReference type="Pfam" id="PF00725"/>
    </source>
</evidence>
<evidence type="ECO:0000313" key="5">
    <source>
        <dbReference type="EMBL" id="TKD49961.1"/>
    </source>
</evidence>
<dbReference type="SUPFAM" id="SSF51735">
    <property type="entry name" value="NAD(P)-binding Rossmann-fold domains"/>
    <property type="match status" value="1"/>
</dbReference>
<dbReference type="Proteomes" id="UP000309138">
    <property type="component" value="Unassembled WGS sequence"/>
</dbReference>
<accession>A0A4U1KZU7</accession>
<dbReference type="OrthoDB" id="9803287at2"/>
<dbReference type="AlphaFoldDB" id="A0A4U1KZU7"/>
<dbReference type="EMBL" id="SWKR01000002">
    <property type="protein sequence ID" value="TKD49961.1"/>
    <property type="molecule type" value="Genomic_DNA"/>
</dbReference>
<dbReference type="InterPro" id="IPR006180">
    <property type="entry name" value="3-OHacyl-CoA_DH_CS"/>
</dbReference>
<dbReference type="PANTHER" id="PTHR48075:SF1">
    <property type="entry name" value="LAMBDA-CRYSTALLIN HOMOLOG"/>
    <property type="match status" value="1"/>
</dbReference>
<dbReference type="EC" id="1.1.1.35" evidence="5"/>
<comment type="similarity">
    <text evidence="1">Belongs to the 3-hydroxyacyl-CoA dehydrogenase family.</text>
</comment>
<dbReference type="Pfam" id="PF02737">
    <property type="entry name" value="3HCDH_N"/>
    <property type="match status" value="1"/>
</dbReference>
<feature type="domain" description="3-hydroxyacyl-CoA dehydrogenase NAD binding" evidence="4">
    <location>
        <begin position="8"/>
        <end position="186"/>
    </location>
</feature>
<proteinExistence type="inferred from homology"/>
<reference evidence="5 6" key="1">
    <citation type="submission" date="2019-04" db="EMBL/GenBank/DDBJ databases">
        <authorList>
            <person name="Yang Y."/>
            <person name="Wei D."/>
        </authorList>
    </citation>
    <scope>NUCLEOTIDE SEQUENCE [LARGE SCALE GENOMIC DNA]</scope>
    <source>
        <strain evidence="5 6">L-1-4w-11</strain>
    </source>
</reference>
<dbReference type="Gene3D" id="3.40.50.720">
    <property type="entry name" value="NAD(P)-binding Rossmann-like Domain"/>
    <property type="match status" value="1"/>
</dbReference>
<evidence type="ECO:0000313" key="6">
    <source>
        <dbReference type="Proteomes" id="UP000309138"/>
    </source>
</evidence>
<dbReference type="SUPFAM" id="SSF48179">
    <property type="entry name" value="6-phosphogluconate dehydrogenase C-terminal domain-like"/>
    <property type="match status" value="1"/>
</dbReference>
<keyword evidence="6" id="KW-1185">Reference proteome</keyword>
<dbReference type="PANTHER" id="PTHR48075">
    <property type="entry name" value="3-HYDROXYACYL-COA DEHYDROGENASE FAMILY PROTEIN"/>
    <property type="match status" value="1"/>
</dbReference>
<name>A0A4U1KZU7_9SPHN</name>
<comment type="caution">
    <text evidence="5">The sequence shown here is derived from an EMBL/GenBank/DDBJ whole genome shotgun (WGS) entry which is preliminary data.</text>
</comment>
<keyword evidence="2 5" id="KW-0560">Oxidoreductase</keyword>
<dbReference type="GO" id="GO:0003857">
    <property type="term" value="F:(3S)-3-hydroxyacyl-CoA dehydrogenase (NAD+) activity"/>
    <property type="evidence" value="ECO:0007669"/>
    <property type="project" value="UniProtKB-EC"/>
</dbReference>
<evidence type="ECO:0000256" key="1">
    <source>
        <dbReference type="ARBA" id="ARBA00009463"/>
    </source>
</evidence>
<dbReference type="RefSeq" id="WP_136941903.1">
    <property type="nucleotide sequence ID" value="NZ_SWKR01000002.1"/>
</dbReference>
<dbReference type="InterPro" id="IPR006108">
    <property type="entry name" value="3HC_DH_C"/>
</dbReference>
<dbReference type="Gene3D" id="1.10.1040.10">
    <property type="entry name" value="N-(1-d-carboxylethyl)-l-norvaline Dehydrogenase, domain 2"/>
    <property type="match status" value="1"/>
</dbReference>
<gene>
    <name evidence="5" type="ORF">FBR43_03685</name>
</gene>
<organism evidence="5 6">
    <name type="scientific">Sphingomonas baiyangensis</name>
    <dbReference type="NCBI Taxonomy" id="2572576"/>
    <lineage>
        <taxon>Bacteria</taxon>
        <taxon>Pseudomonadati</taxon>
        <taxon>Pseudomonadota</taxon>
        <taxon>Alphaproteobacteria</taxon>
        <taxon>Sphingomonadales</taxon>
        <taxon>Sphingomonadaceae</taxon>
        <taxon>Sphingomonas</taxon>
    </lineage>
</organism>
<dbReference type="Pfam" id="PF00725">
    <property type="entry name" value="3HCDH"/>
    <property type="match status" value="1"/>
</dbReference>
<dbReference type="GO" id="GO:0006631">
    <property type="term" value="P:fatty acid metabolic process"/>
    <property type="evidence" value="ECO:0007669"/>
    <property type="project" value="InterPro"/>
</dbReference>
<dbReference type="GO" id="GO:0050104">
    <property type="term" value="F:L-gulonate 3-dehydrogenase activity"/>
    <property type="evidence" value="ECO:0007669"/>
    <property type="project" value="TreeGrafter"/>
</dbReference>
<feature type="domain" description="3-hydroxyacyl-CoA dehydrogenase C-terminal" evidence="3">
    <location>
        <begin position="190"/>
        <end position="277"/>
    </location>
</feature>
<evidence type="ECO:0000256" key="2">
    <source>
        <dbReference type="ARBA" id="ARBA00023002"/>
    </source>
</evidence>
<dbReference type="InterPro" id="IPR013328">
    <property type="entry name" value="6PGD_dom2"/>
</dbReference>